<dbReference type="Gene3D" id="2.40.128.20">
    <property type="match status" value="1"/>
</dbReference>
<dbReference type="Proteomes" id="UP000474758">
    <property type="component" value="Unassembled WGS sequence"/>
</dbReference>
<keyword evidence="4" id="KW-1185">Reference proteome</keyword>
<comment type="caution">
    <text evidence="3">The sequence shown here is derived from an EMBL/GenBank/DDBJ whole genome shotgun (WGS) entry which is preliminary data.</text>
</comment>
<evidence type="ECO:0000313" key="3">
    <source>
        <dbReference type="EMBL" id="NGQ92978.1"/>
    </source>
</evidence>
<dbReference type="AlphaFoldDB" id="A0A6M1TXA7"/>
<dbReference type="RefSeq" id="WP_165053377.1">
    <property type="nucleotide sequence ID" value="NZ_JAALFE010000027.1"/>
</dbReference>
<dbReference type="InterPro" id="IPR000566">
    <property type="entry name" value="Lipocln_cytosolic_FA-bd_dom"/>
</dbReference>
<dbReference type="Pfam" id="PF08212">
    <property type="entry name" value="Lipocalin_2"/>
    <property type="match status" value="1"/>
</dbReference>
<keyword evidence="1" id="KW-0732">Signal</keyword>
<organism evidence="3 4">
    <name type="scientific">Paragemmobacter kunshanensis</name>
    <dbReference type="NCBI Taxonomy" id="2583234"/>
    <lineage>
        <taxon>Bacteria</taxon>
        <taxon>Pseudomonadati</taxon>
        <taxon>Pseudomonadota</taxon>
        <taxon>Alphaproteobacteria</taxon>
        <taxon>Rhodobacterales</taxon>
        <taxon>Paracoccaceae</taxon>
        <taxon>Paragemmobacter</taxon>
    </lineage>
</organism>
<sequence>MHRLIPALLLLLLLPACLAQPARLTGFRAAGPIYSNAVLDPTTIDGRWQQVAAFAAPGAPACAPGGADIRRAATGLTVALRLCLNGEVLSWSGPLAVTGPGRLTPATRAPRPLDREWWLLWVDGDLRTMVIGTPDGSFGFVLNRRGPIPADRQSAAREIFDWNGYDTGRLVAYW</sequence>
<dbReference type="SUPFAM" id="SSF50814">
    <property type="entry name" value="Lipocalins"/>
    <property type="match status" value="1"/>
</dbReference>
<name>A0A6M1TXA7_9RHOB</name>
<evidence type="ECO:0000259" key="2">
    <source>
        <dbReference type="Pfam" id="PF08212"/>
    </source>
</evidence>
<dbReference type="EMBL" id="JAALFE010000027">
    <property type="protein sequence ID" value="NGQ92978.1"/>
    <property type="molecule type" value="Genomic_DNA"/>
</dbReference>
<proteinExistence type="predicted"/>
<feature type="chain" id="PRO_5026701766" evidence="1">
    <location>
        <begin position="20"/>
        <end position="174"/>
    </location>
</feature>
<evidence type="ECO:0000313" key="4">
    <source>
        <dbReference type="Proteomes" id="UP000474758"/>
    </source>
</evidence>
<accession>A0A6M1TXA7</accession>
<reference evidence="3 4" key="1">
    <citation type="submission" date="2020-02" db="EMBL/GenBank/DDBJ databases">
        <title>Rhodobacter translucens sp. nov., a novel bacterium isolated from activated sludge.</title>
        <authorList>
            <person name="Liu J."/>
        </authorList>
    </citation>
    <scope>NUCLEOTIDE SEQUENCE [LARGE SCALE GENOMIC DNA]</scope>
    <source>
        <strain evidence="3 4">HX-7-19</strain>
    </source>
</reference>
<gene>
    <name evidence="3" type="ORF">G5V65_18970</name>
</gene>
<dbReference type="InterPro" id="IPR012674">
    <property type="entry name" value="Calycin"/>
</dbReference>
<evidence type="ECO:0000256" key="1">
    <source>
        <dbReference type="SAM" id="SignalP"/>
    </source>
</evidence>
<feature type="signal peptide" evidence="1">
    <location>
        <begin position="1"/>
        <end position="19"/>
    </location>
</feature>
<feature type="domain" description="Lipocalin/cytosolic fatty-acid binding" evidence="2">
    <location>
        <begin position="110"/>
        <end position="171"/>
    </location>
</feature>
<protein>
    <submittedName>
        <fullName evidence="3">Lipocalin family protein</fullName>
    </submittedName>
</protein>